<evidence type="ECO:0000313" key="11">
    <source>
        <dbReference type="EMBL" id="SFE44383.1"/>
    </source>
</evidence>
<evidence type="ECO:0000256" key="6">
    <source>
        <dbReference type="PROSITE-ProRule" id="PRU00284"/>
    </source>
</evidence>
<dbReference type="SMART" id="SM00304">
    <property type="entry name" value="HAMP"/>
    <property type="match status" value="1"/>
</dbReference>
<evidence type="ECO:0000256" key="5">
    <source>
        <dbReference type="ARBA" id="ARBA00029447"/>
    </source>
</evidence>
<dbReference type="Proteomes" id="UP000183410">
    <property type="component" value="Unassembled WGS sequence"/>
</dbReference>
<evidence type="ECO:0000313" key="12">
    <source>
        <dbReference type="Proteomes" id="UP000183410"/>
    </source>
</evidence>
<reference evidence="12" key="1">
    <citation type="submission" date="2016-10" db="EMBL/GenBank/DDBJ databases">
        <authorList>
            <person name="Varghese N."/>
            <person name="Submissions S."/>
        </authorList>
    </citation>
    <scope>NUCLEOTIDE SEQUENCE [LARGE SCALE GENOMIC DNA]</scope>
    <source>
        <strain evidence="12">CGMCC 1.10223</strain>
    </source>
</reference>
<feature type="transmembrane region" description="Helical" evidence="8">
    <location>
        <begin position="325"/>
        <end position="348"/>
    </location>
</feature>
<comment type="subcellular location">
    <subcellularLocation>
        <location evidence="1">Cell membrane</location>
    </subcellularLocation>
</comment>
<evidence type="ECO:0000256" key="7">
    <source>
        <dbReference type="SAM" id="Coils"/>
    </source>
</evidence>
<evidence type="ECO:0000256" key="3">
    <source>
        <dbReference type="ARBA" id="ARBA00023136"/>
    </source>
</evidence>
<sequence>MRKKHWHLSLTVKLVSSVIVCLLAIFSVMITLNLNQLRTLAVTKGEQEGQIAGTDFMMAIQREMTSVESKLETLKLTLQETRSEQQLSRQTVVELLKTMVENDPQVLAYYTLWEPDAFDQSDEENINYTTYDDKTGRFIPYVFHNGSGTAITPLTDYTVEGAGDYYLLPKQSKKTTYVDPYFYEVAGEQTLITSIVVPIMDQSGSFLGIVGADISIESFQKAAAEYTPMGGHVSLISEKGMYLANPNDPATLNQPFGDNAEKQALLNDVMKGTRLSGYTPNADGDEVLRLFEPIALPGSTQFWYSQSVIPKTAIFAEFTESQTSLLIVAISSMLLLGVIISLLIRFMVIRKLQLFNKGLEKMAEGDLTQTIAIKQQDELGHMAASFNSMTDKLSSMFQLVTNLGVAVRETSEQLTASADQTSKASETIAESIQTVAMDAETQNQHTGGTAEEMQAMSSHVRRIAESSDQVAVSANGIALQTADGYQLMQQAVRQMGQIQHSVSETEAAIERLNERSAQIGQMTGLITAISVQTNLLALNAGIEAARVGEHGRGFAIVAQEVRKLAEQTKQAADQVSQLVDGIRSDTEHVAQTMQRGSKEVASGAQTVEESGELFHAIMNEMSAVSGQIQEVSAAAGQMNASSQQMTASVEQMAVIAGDTASNSHNVAAASEEQLASMQQISAAAESLDHMVQELLDKLSQFKI</sequence>
<dbReference type="AlphaFoldDB" id="A0A1I2AN02"/>
<keyword evidence="2" id="KW-1003">Cell membrane</keyword>
<dbReference type="PANTHER" id="PTHR32089:SF112">
    <property type="entry name" value="LYSOZYME-LIKE PROTEIN-RELATED"/>
    <property type="match status" value="1"/>
</dbReference>
<dbReference type="SUPFAM" id="SSF58104">
    <property type="entry name" value="Methyl-accepting chemotaxis protein (MCP) signaling domain"/>
    <property type="match status" value="1"/>
</dbReference>
<evidence type="ECO:0000259" key="9">
    <source>
        <dbReference type="PROSITE" id="PS50111"/>
    </source>
</evidence>
<dbReference type="CDD" id="cd12913">
    <property type="entry name" value="PDC1_MCP_like"/>
    <property type="match status" value="1"/>
</dbReference>
<evidence type="ECO:0000256" key="1">
    <source>
        <dbReference type="ARBA" id="ARBA00004236"/>
    </source>
</evidence>
<keyword evidence="8" id="KW-1133">Transmembrane helix</keyword>
<keyword evidence="8" id="KW-0812">Transmembrane</keyword>
<dbReference type="Gene3D" id="1.10.287.950">
    <property type="entry name" value="Methyl-accepting chemotaxis protein"/>
    <property type="match status" value="1"/>
</dbReference>
<evidence type="ECO:0000256" key="8">
    <source>
        <dbReference type="SAM" id="Phobius"/>
    </source>
</evidence>
<dbReference type="CDD" id="cd11386">
    <property type="entry name" value="MCP_signal"/>
    <property type="match status" value="1"/>
</dbReference>
<feature type="domain" description="HAMP" evidence="10">
    <location>
        <begin position="346"/>
        <end position="398"/>
    </location>
</feature>
<evidence type="ECO:0000256" key="2">
    <source>
        <dbReference type="ARBA" id="ARBA00022475"/>
    </source>
</evidence>
<keyword evidence="4 6" id="KW-0807">Transducer</keyword>
<dbReference type="CDD" id="cd06225">
    <property type="entry name" value="HAMP"/>
    <property type="match status" value="1"/>
</dbReference>
<dbReference type="PROSITE" id="PS50111">
    <property type="entry name" value="CHEMOTAXIS_TRANSDUC_2"/>
    <property type="match status" value="1"/>
</dbReference>
<dbReference type="PANTHER" id="PTHR32089">
    <property type="entry name" value="METHYL-ACCEPTING CHEMOTAXIS PROTEIN MCPB"/>
    <property type="match status" value="1"/>
</dbReference>
<organism evidence="11 12">
    <name type="scientific">Paenibacillus algorifonticola</name>
    <dbReference type="NCBI Taxonomy" id="684063"/>
    <lineage>
        <taxon>Bacteria</taxon>
        <taxon>Bacillati</taxon>
        <taxon>Bacillota</taxon>
        <taxon>Bacilli</taxon>
        <taxon>Bacillales</taxon>
        <taxon>Paenibacillaceae</taxon>
        <taxon>Paenibacillus</taxon>
    </lineage>
</organism>
<dbReference type="RefSeq" id="WP_046230254.1">
    <property type="nucleotide sequence ID" value="NZ_FONN01000002.1"/>
</dbReference>
<name>A0A1I2AN02_9BACL</name>
<proteinExistence type="inferred from homology"/>
<keyword evidence="7" id="KW-0175">Coiled coil</keyword>
<dbReference type="Gene3D" id="6.10.340.10">
    <property type="match status" value="1"/>
</dbReference>
<dbReference type="Pfam" id="PF22673">
    <property type="entry name" value="MCP-like_PDC_1"/>
    <property type="match status" value="1"/>
</dbReference>
<dbReference type="SMART" id="SM00283">
    <property type="entry name" value="MA"/>
    <property type="match status" value="1"/>
</dbReference>
<dbReference type="PROSITE" id="PS50885">
    <property type="entry name" value="HAMP"/>
    <property type="match status" value="1"/>
</dbReference>
<evidence type="ECO:0000259" key="10">
    <source>
        <dbReference type="PROSITE" id="PS50885"/>
    </source>
</evidence>
<dbReference type="InterPro" id="IPR003660">
    <property type="entry name" value="HAMP_dom"/>
</dbReference>
<dbReference type="GO" id="GO:0005886">
    <property type="term" value="C:plasma membrane"/>
    <property type="evidence" value="ECO:0007669"/>
    <property type="project" value="UniProtKB-SubCell"/>
</dbReference>
<dbReference type="Pfam" id="PF00015">
    <property type="entry name" value="MCPsignal"/>
    <property type="match status" value="1"/>
</dbReference>
<comment type="similarity">
    <text evidence="5">Belongs to the methyl-accepting chemotaxis (MCP) protein family.</text>
</comment>
<dbReference type="EMBL" id="FONN01000002">
    <property type="protein sequence ID" value="SFE44383.1"/>
    <property type="molecule type" value="Genomic_DNA"/>
</dbReference>
<dbReference type="InterPro" id="IPR004089">
    <property type="entry name" value="MCPsignal_dom"/>
</dbReference>
<protein>
    <submittedName>
        <fullName evidence="11">Methyl-accepting chemotaxis protein</fullName>
    </submittedName>
</protein>
<keyword evidence="3 8" id="KW-0472">Membrane</keyword>
<gene>
    <name evidence="11" type="ORF">SAMN04487969_102551</name>
</gene>
<feature type="transmembrane region" description="Helical" evidence="8">
    <location>
        <begin position="12"/>
        <end position="34"/>
    </location>
</feature>
<evidence type="ECO:0000256" key="4">
    <source>
        <dbReference type="ARBA" id="ARBA00023224"/>
    </source>
</evidence>
<feature type="domain" description="Methyl-accepting transducer" evidence="9">
    <location>
        <begin position="417"/>
        <end position="653"/>
    </location>
</feature>
<accession>A0A1I2AN02</accession>
<dbReference type="GO" id="GO:0007165">
    <property type="term" value="P:signal transduction"/>
    <property type="evidence" value="ECO:0007669"/>
    <property type="project" value="UniProtKB-KW"/>
</dbReference>
<keyword evidence="12" id="KW-1185">Reference proteome</keyword>
<dbReference type="Pfam" id="PF00672">
    <property type="entry name" value="HAMP"/>
    <property type="match status" value="1"/>
</dbReference>
<dbReference type="Gene3D" id="3.30.450.20">
    <property type="entry name" value="PAS domain"/>
    <property type="match status" value="2"/>
</dbReference>
<feature type="coiled-coil region" evidence="7">
    <location>
        <begin position="57"/>
        <end position="84"/>
    </location>
</feature>